<evidence type="ECO:0000313" key="2">
    <source>
        <dbReference type="EMBL" id="KAJ2929544.1"/>
    </source>
</evidence>
<evidence type="ECO:0000256" key="1">
    <source>
        <dbReference type="SAM" id="MobiDB-lite"/>
    </source>
</evidence>
<accession>A0A9W8MI91</accession>
<organism evidence="2 3">
    <name type="scientific">Candolleomyces eurysporus</name>
    <dbReference type="NCBI Taxonomy" id="2828524"/>
    <lineage>
        <taxon>Eukaryota</taxon>
        <taxon>Fungi</taxon>
        <taxon>Dikarya</taxon>
        <taxon>Basidiomycota</taxon>
        <taxon>Agaricomycotina</taxon>
        <taxon>Agaricomycetes</taxon>
        <taxon>Agaricomycetidae</taxon>
        <taxon>Agaricales</taxon>
        <taxon>Agaricineae</taxon>
        <taxon>Psathyrellaceae</taxon>
        <taxon>Candolleomyces</taxon>
    </lineage>
</organism>
<dbReference type="InterPro" id="IPR036910">
    <property type="entry name" value="HMG_box_dom_sf"/>
</dbReference>
<evidence type="ECO:0000313" key="3">
    <source>
        <dbReference type="Proteomes" id="UP001140091"/>
    </source>
</evidence>
<proteinExistence type="predicted"/>
<gene>
    <name evidence="2" type="ORF">H1R20_g7546</name>
</gene>
<feature type="region of interest" description="Disordered" evidence="1">
    <location>
        <begin position="650"/>
        <end position="743"/>
    </location>
</feature>
<feature type="compositionally biased region" description="Polar residues" evidence="1">
    <location>
        <begin position="675"/>
        <end position="684"/>
    </location>
</feature>
<feature type="region of interest" description="Disordered" evidence="1">
    <location>
        <begin position="1"/>
        <end position="30"/>
    </location>
</feature>
<feature type="compositionally biased region" description="Polar residues" evidence="1">
    <location>
        <begin position="70"/>
        <end position="81"/>
    </location>
</feature>
<feature type="compositionally biased region" description="Polar residues" evidence="1">
    <location>
        <begin position="284"/>
        <end position="298"/>
    </location>
</feature>
<feature type="compositionally biased region" description="Polar residues" evidence="1">
    <location>
        <begin position="452"/>
        <end position="482"/>
    </location>
</feature>
<keyword evidence="3" id="KW-1185">Reference proteome</keyword>
<feature type="compositionally biased region" description="Basic residues" evidence="1">
    <location>
        <begin position="1"/>
        <end position="12"/>
    </location>
</feature>
<feature type="compositionally biased region" description="Polar residues" evidence="1">
    <location>
        <begin position="549"/>
        <end position="562"/>
    </location>
</feature>
<feature type="region of interest" description="Disordered" evidence="1">
    <location>
        <begin position="143"/>
        <end position="425"/>
    </location>
</feature>
<protein>
    <submittedName>
        <fullName evidence="2">Uncharacterized protein</fullName>
    </submittedName>
</protein>
<feature type="region of interest" description="Disordered" evidence="1">
    <location>
        <begin position="823"/>
        <end position="851"/>
    </location>
</feature>
<dbReference type="AlphaFoldDB" id="A0A9W8MI91"/>
<feature type="region of interest" description="Disordered" evidence="1">
    <location>
        <begin position="890"/>
        <end position="909"/>
    </location>
</feature>
<comment type="caution">
    <text evidence="2">The sequence shown here is derived from an EMBL/GenBank/DDBJ whole genome shotgun (WGS) entry which is preliminary data.</text>
</comment>
<feature type="compositionally biased region" description="Low complexity" evidence="1">
    <location>
        <begin position="363"/>
        <end position="374"/>
    </location>
</feature>
<feature type="region of interest" description="Disordered" evidence="1">
    <location>
        <begin position="865"/>
        <end position="884"/>
    </location>
</feature>
<dbReference type="SUPFAM" id="SSF47095">
    <property type="entry name" value="HMG-box"/>
    <property type="match status" value="1"/>
</dbReference>
<name>A0A9W8MI91_9AGAR</name>
<feature type="compositionally biased region" description="Basic and acidic residues" evidence="1">
    <location>
        <begin position="344"/>
        <end position="357"/>
    </location>
</feature>
<feature type="compositionally biased region" description="Polar residues" evidence="1">
    <location>
        <begin position="192"/>
        <end position="214"/>
    </location>
</feature>
<feature type="non-terminal residue" evidence="2">
    <location>
        <position position="909"/>
    </location>
</feature>
<feature type="compositionally biased region" description="Polar residues" evidence="1">
    <location>
        <begin position="837"/>
        <end position="846"/>
    </location>
</feature>
<reference evidence="2" key="1">
    <citation type="submission" date="2022-06" db="EMBL/GenBank/DDBJ databases">
        <title>Genome Sequence of Candolleomyces eurysporus.</title>
        <authorList>
            <person name="Buettner E."/>
        </authorList>
    </citation>
    <scope>NUCLEOTIDE SEQUENCE</scope>
    <source>
        <strain evidence="2">VTCC 930004</strain>
    </source>
</reference>
<feature type="compositionally biased region" description="Basic and acidic residues" evidence="1">
    <location>
        <begin position="167"/>
        <end position="187"/>
    </location>
</feature>
<dbReference type="EMBL" id="JANBPK010000868">
    <property type="protein sequence ID" value="KAJ2929544.1"/>
    <property type="molecule type" value="Genomic_DNA"/>
</dbReference>
<sequence length="909" mass="95901">MAKGSTRRRKANRQTPRSSGGPSGVGLTAEERLGKCFEEIDAVAEQAKETEREAQVAIRESGIWDENYSQEEQATGQSDAFTGSPLKCSTPHSSSVSKLFNTIAGPAETPWGVQLQNLFPEDEICPPNNASRAPLFEMTNLDVARPSHNPGVPITPPALPRSQQGTSEDKHLKQFRQYEELFYERFHPSSPLPQQDSAFAPQDSTNTTNTQETGSLVIDLDEDDFYADDVGVYYGTNGEDSDGDALSVPESLPAETPTTSSEVISPYPSEPQDSPASSPPAEVTGTQSEPSEASSLKKVQQGPATAADDTDAQPRPSEGRSAPTVAAKEQASTEKKTFSRKRRLSESEDQPNKRPASESKLQSAAVATAQASPAPAAPSPAPLPVAGVAANTPAVESAAPSRATNEGTRQREASEATTTPNPIPCRLSPCSLSGDYCFCSSTTHSSELSSTNEGVDQRSAQEATTNANPSVSSGETIQTTAPLAQPVPVNATRRRANAVAPSNVPTSASVVSSTLISSPDFEAPVPCGENQGTGKKCASIKGKGRRGANSRNQGNENGQTTIPLPLYGGMQLVWHSGNPDAVVGHAATGSAVQPSDANEKKPENGYILYRNTMFSLHWSAEKVKLEWRNMPESEKNIWCSKADLKRVEEAAKRQGNSCGQSTSSAVPSPSPGPSAQNNQAQTSVDLPPVPGPSTAPTEGSGPIQYGQVGSSSTQQEPPQAPAMPPMQQLAPDPRYQAPPNGFPATHYPTIGGNHHYPPATGNQVPPSYYHIPQVSIPFNGYPPQGMPMVPPNFWAHAGLGYGMPALPPNAAYFMNQLPATNNAHDDNANANAGPSVPLTNANNSSDPLPHGQFLGYHQAAAMNANTAAGPSMPPAANNVPWGQGLQSWAPTPWCPDYPGNEGPTGSHRT</sequence>
<feature type="region of interest" description="Disordered" evidence="1">
    <location>
        <begin position="526"/>
        <end position="562"/>
    </location>
</feature>
<feature type="region of interest" description="Disordered" evidence="1">
    <location>
        <begin position="63"/>
        <end position="94"/>
    </location>
</feature>
<feature type="region of interest" description="Disordered" evidence="1">
    <location>
        <begin position="443"/>
        <end position="483"/>
    </location>
</feature>
<dbReference type="Proteomes" id="UP001140091">
    <property type="component" value="Unassembled WGS sequence"/>
</dbReference>